<organism evidence="4 5">
    <name type="scientific">Streptomyces aidingensis</name>
    <dbReference type="NCBI Taxonomy" id="910347"/>
    <lineage>
        <taxon>Bacteria</taxon>
        <taxon>Bacillati</taxon>
        <taxon>Actinomycetota</taxon>
        <taxon>Actinomycetes</taxon>
        <taxon>Kitasatosporales</taxon>
        <taxon>Streptomycetaceae</taxon>
        <taxon>Streptomyces</taxon>
    </lineage>
</organism>
<dbReference type="Gene3D" id="2.40.10.10">
    <property type="entry name" value="Trypsin-like serine proteases"/>
    <property type="match status" value="2"/>
</dbReference>
<protein>
    <submittedName>
        <fullName evidence="4">V8-like Glu-specific endopeptidase</fullName>
    </submittedName>
</protein>
<feature type="compositionally biased region" description="Acidic residues" evidence="2">
    <location>
        <begin position="120"/>
        <end position="138"/>
    </location>
</feature>
<feature type="region of interest" description="Disordered" evidence="2">
    <location>
        <begin position="120"/>
        <end position="157"/>
    </location>
</feature>
<feature type="chain" id="PRO_5011784272" evidence="3">
    <location>
        <begin position="28"/>
        <end position="402"/>
    </location>
</feature>
<evidence type="ECO:0000256" key="2">
    <source>
        <dbReference type="SAM" id="MobiDB-lite"/>
    </source>
</evidence>
<dbReference type="STRING" id="910347.SAMN05421773_1038"/>
<proteinExistence type="predicted"/>
<dbReference type="PANTHER" id="PTHR15462">
    <property type="entry name" value="SERINE PROTEASE"/>
    <property type="match status" value="1"/>
</dbReference>
<accession>A0A1I1IDP6</accession>
<dbReference type="InterPro" id="IPR043504">
    <property type="entry name" value="Peptidase_S1_PA_chymotrypsin"/>
</dbReference>
<dbReference type="InterPro" id="IPR009003">
    <property type="entry name" value="Peptidase_S1_PA"/>
</dbReference>
<dbReference type="PANTHER" id="PTHR15462:SF19">
    <property type="entry name" value="PEPTIDASE S1 DOMAIN-CONTAINING PROTEIN"/>
    <property type="match status" value="1"/>
</dbReference>
<evidence type="ECO:0000256" key="3">
    <source>
        <dbReference type="SAM" id="SignalP"/>
    </source>
</evidence>
<feature type="region of interest" description="Disordered" evidence="2">
    <location>
        <begin position="30"/>
        <end position="57"/>
    </location>
</feature>
<evidence type="ECO:0000313" key="4">
    <source>
        <dbReference type="EMBL" id="SFC34245.1"/>
    </source>
</evidence>
<evidence type="ECO:0000313" key="5">
    <source>
        <dbReference type="Proteomes" id="UP000199207"/>
    </source>
</evidence>
<dbReference type="OrthoDB" id="5121599at2"/>
<dbReference type="Proteomes" id="UP000199207">
    <property type="component" value="Unassembled WGS sequence"/>
</dbReference>
<keyword evidence="5" id="KW-1185">Reference proteome</keyword>
<dbReference type="SUPFAM" id="SSF50494">
    <property type="entry name" value="Trypsin-like serine proteases"/>
    <property type="match status" value="1"/>
</dbReference>
<reference evidence="4 5" key="1">
    <citation type="submission" date="2016-10" db="EMBL/GenBank/DDBJ databases">
        <authorList>
            <person name="de Groot N.N."/>
        </authorList>
    </citation>
    <scope>NUCLEOTIDE SEQUENCE [LARGE SCALE GENOMIC DNA]</scope>
    <source>
        <strain evidence="4 5">CGMCC 4.5739</strain>
    </source>
</reference>
<dbReference type="PROSITE" id="PS51257">
    <property type="entry name" value="PROKAR_LIPOPROTEIN"/>
    <property type="match status" value="1"/>
</dbReference>
<keyword evidence="1 3" id="KW-0732">Signal</keyword>
<gene>
    <name evidence="4" type="ORF">SAMN05421773_1038</name>
</gene>
<sequence length="402" mass="43335">MSLMRRRHRAALAAGVVAAALALTATACGPGEDEAGSGGKEDNQPVEESPDSQDDRLDDLLNALPIDIDVDKWKDGEWRNWDKDQWLREAGEYIGIIIEDFWDADRMRDALDMDRGVDEGEIEDVEPGEEEPPADNPDDDRGVTDPDPLPVDAVAEPAPYTENYPAVGKIFMETPEGTMVCSGAVVKDPDNPGASNLVATAGHCVHAGSEGGWFRNVAFVPAYNPSGVPLEESINLPFEEIAPLGIWWAEYVGTTDYWVQNGTAVGGDGAHQDFAVMKVAPEDGGSQSLEELTGAAYEIDFDAPAVSQLNEFKVIGYPAAEPFDGEQMYSCTDQPTRLSLDASQPVMYRVGCTMTAGSSGGPWIHDDTLISVTSIGPYDSTWLAGPRLEAECAEVFDLVRTS</sequence>
<feature type="signal peptide" evidence="3">
    <location>
        <begin position="1"/>
        <end position="27"/>
    </location>
</feature>
<name>A0A1I1IDP6_9ACTN</name>
<evidence type="ECO:0000256" key="1">
    <source>
        <dbReference type="ARBA" id="ARBA00022729"/>
    </source>
</evidence>
<dbReference type="EMBL" id="FOLM01000003">
    <property type="protein sequence ID" value="SFC34245.1"/>
    <property type="molecule type" value="Genomic_DNA"/>
</dbReference>
<dbReference type="InterPro" id="IPR050966">
    <property type="entry name" value="Glutamyl_endopeptidase"/>
</dbReference>
<dbReference type="AlphaFoldDB" id="A0A1I1IDP6"/>